<dbReference type="Proteomes" id="UP000523007">
    <property type="component" value="Unassembled WGS sequence"/>
</dbReference>
<evidence type="ECO:0000313" key="2">
    <source>
        <dbReference type="EMBL" id="MBB4932804.1"/>
    </source>
</evidence>
<keyword evidence="1" id="KW-1133">Transmembrane helix</keyword>
<feature type="transmembrane region" description="Helical" evidence="1">
    <location>
        <begin position="20"/>
        <end position="39"/>
    </location>
</feature>
<name>A0A7W7W4F8_9ACTN</name>
<organism evidence="2 3">
    <name type="scientific">Lipingzhangella halophila</name>
    <dbReference type="NCBI Taxonomy" id="1783352"/>
    <lineage>
        <taxon>Bacteria</taxon>
        <taxon>Bacillati</taxon>
        <taxon>Actinomycetota</taxon>
        <taxon>Actinomycetes</taxon>
        <taxon>Streptosporangiales</taxon>
        <taxon>Nocardiopsidaceae</taxon>
        <taxon>Lipingzhangella</taxon>
    </lineage>
</organism>
<reference evidence="2 3" key="1">
    <citation type="submission" date="2020-08" db="EMBL/GenBank/DDBJ databases">
        <title>Sequencing the genomes of 1000 actinobacteria strains.</title>
        <authorList>
            <person name="Klenk H.-P."/>
        </authorList>
    </citation>
    <scope>NUCLEOTIDE SEQUENCE [LARGE SCALE GENOMIC DNA]</scope>
    <source>
        <strain evidence="2 3">DSM 102030</strain>
    </source>
</reference>
<evidence type="ECO:0000256" key="1">
    <source>
        <dbReference type="SAM" id="Phobius"/>
    </source>
</evidence>
<protein>
    <submittedName>
        <fullName evidence="2">Fluoroquinolone transport system permease protein</fullName>
    </submittedName>
</protein>
<dbReference type="EMBL" id="JACHJT010000001">
    <property type="protein sequence ID" value="MBB4932804.1"/>
    <property type="molecule type" value="Genomic_DNA"/>
</dbReference>
<dbReference type="Pfam" id="PF24686">
    <property type="entry name" value="FLQE3_permease"/>
    <property type="match status" value="1"/>
</dbReference>
<keyword evidence="3" id="KW-1185">Reference proteome</keyword>
<evidence type="ECO:0000313" key="3">
    <source>
        <dbReference type="Proteomes" id="UP000523007"/>
    </source>
</evidence>
<accession>A0A7W7W4F8</accession>
<keyword evidence="1" id="KW-0472">Membrane</keyword>
<feature type="transmembrane region" description="Helical" evidence="1">
    <location>
        <begin position="93"/>
        <end position="117"/>
    </location>
</feature>
<keyword evidence="1" id="KW-0812">Transmembrane</keyword>
<sequence length="207" mass="21947">MAGRADPDPGELRSVAAPYVIFGNLVTIGYFFIAASLFLDKDERTIDALVVTPLPFASYLAAKVTSLTALSAALALALAVLTHGGSFDPRALLAGLVPATALVLLVSFTSATTYTAFTDWLLPSLGWLTALSLPLLHHSGLWEHPLFSLIPTHGPLMLLDGAFDQADPTTGQWAYALLYPLVWIGVLGALAQRSFTRRIVTGEGTPA</sequence>
<gene>
    <name evidence="2" type="ORF">F4561_003624</name>
</gene>
<feature type="transmembrane region" description="Helical" evidence="1">
    <location>
        <begin position="59"/>
        <end position="81"/>
    </location>
</feature>
<dbReference type="InterPro" id="IPR056926">
    <property type="entry name" value="FLQE3_permease"/>
</dbReference>
<dbReference type="RefSeq" id="WP_184580460.1">
    <property type="nucleotide sequence ID" value="NZ_JACHJT010000001.1"/>
</dbReference>
<dbReference type="AlphaFoldDB" id="A0A7W7W4F8"/>
<proteinExistence type="predicted"/>
<comment type="caution">
    <text evidence="2">The sequence shown here is derived from an EMBL/GenBank/DDBJ whole genome shotgun (WGS) entry which is preliminary data.</text>
</comment>
<feature type="transmembrane region" description="Helical" evidence="1">
    <location>
        <begin position="173"/>
        <end position="191"/>
    </location>
</feature>